<reference evidence="1" key="1">
    <citation type="submission" date="2021-01" db="EMBL/GenBank/DDBJ databases">
        <authorList>
            <person name="Corre E."/>
            <person name="Pelletier E."/>
            <person name="Niang G."/>
            <person name="Scheremetjew M."/>
            <person name="Finn R."/>
            <person name="Kale V."/>
            <person name="Holt S."/>
            <person name="Cochrane G."/>
            <person name="Meng A."/>
            <person name="Brown T."/>
            <person name="Cohen L."/>
        </authorList>
    </citation>
    <scope>NUCLEOTIDE SEQUENCE</scope>
    <source>
        <strain evidence="1">CCMP 769</strain>
    </source>
</reference>
<sequence length="103" mass="12508">MGTFVKRLWANSKSLVTRELKFYKEKLDDFHKDPEKWIIPKRLRGFGFDYHWIDRKYAENKTGEKTSRTIRALKDQETQEALGSFYTADKNRPKFYKLSRKRK</sequence>
<organism evidence="1">
    <name type="scientific">Rhodosorus marinus</name>
    <dbReference type="NCBI Taxonomy" id="101924"/>
    <lineage>
        <taxon>Eukaryota</taxon>
        <taxon>Rhodophyta</taxon>
        <taxon>Stylonematophyceae</taxon>
        <taxon>Stylonematales</taxon>
        <taxon>Stylonemataceae</taxon>
        <taxon>Rhodosorus</taxon>
    </lineage>
</organism>
<name>A0A7S3A7T2_9RHOD</name>
<protein>
    <submittedName>
        <fullName evidence="1">Uncharacterized protein</fullName>
    </submittedName>
</protein>
<gene>
    <name evidence="1" type="ORF">RMAR00112_LOCUS32422</name>
</gene>
<proteinExistence type="predicted"/>
<accession>A0A7S3A7T2</accession>
<evidence type="ECO:0000313" key="1">
    <source>
        <dbReference type="EMBL" id="CAE0064350.1"/>
    </source>
</evidence>
<dbReference type="AlphaFoldDB" id="A0A7S3A7T2"/>
<dbReference type="EMBL" id="HBHW01042036">
    <property type="protein sequence ID" value="CAE0064350.1"/>
    <property type="molecule type" value="Transcribed_RNA"/>
</dbReference>